<dbReference type="GO" id="GO:0005665">
    <property type="term" value="C:RNA polymerase II, core complex"/>
    <property type="evidence" value="ECO:0007669"/>
    <property type="project" value="TreeGrafter"/>
</dbReference>
<evidence type="ECO:0000256" key="1">
    <source>
        <dbReference type="ARBA" id="ARBA00004604"/>
    </source>
</evidence>
<dbReference type="PANTHER" id="PTHR11239">
    <property type="entry name" value="DNA-DIRECTED RNA POLYMERASE"/>
    <property type="match status" value="1"/>
</dbReference>
<feature type="domain" description="TFIIS-type" evidence="10">
    <location>
        <begin position="224"/>
        <end position="274"/>
    </location>
</feature>
<evidence type="ECO:0000313" key="12">
    <source>
        <dbReference type="Proteomes" id="UP001341281"/>
    </source>
</evidence>
<evidence type="ECO:0000256" key="3">
    <source>
        <dbReference type="ARBA" id="ARBA00022478"/>
    </source>
</evidence>
<organism evidence="11 12">
    <name type="scientific">Paspalum notatum var. saurae</name>
    <dbReference type="NCBI Taxonomy" id="547442"/>
    <lineage>
        <taxon>Eukaryota</taxon>
        <taxon>Viridiplantae</taxon>
        <taxon>Streptophyta</taxon>
        <taxon>Embryophyta</taxon>
        <taxon>Tracheophyta</taxon>
        <taxon>Spermatophyta</taxon>
        <taxon>Magnoliopsida</taxon>
        <taxon>Liliopsida</taxon>
        <taxon>Poales</taxon>
        <taxon>Poaceae</taxon>
        <taxon>PACMAD clade</taxon>
        <taxon>Panicoideae</taxon>
        <taxon>Andropogonodae</taxon>
        <taxon>Paspaleae</taxon>
        <taxon>Paspalinae</taxon>
        <taxon>Paspalum</taxon>
    </lineage>
</organism>
<dbReference type="GO" id="GO:0001193">
    <property type="term" value="P:maintenance of transcriptional fidelity during transcription elongation by RNA polymerase II"/>
    <property type="evidence" value="ECO:0007669"/>
    <property type="project" value="TreeGrafter"/>
</dbReference>
<proteinExistence type="inferred from homology"/>
<dbReference type="SMART" id="SM00440">
    <property type="entry name" value="ZnF_C2C2"/>
    <property type="match status" value="1"/>
</dbReference>
<evidence type="ECO:0000256" key="6">
    <source>
        <dbReference type="ARBA" id="ARBA00022833"/>
    </source>
</evidence>
<dbReference type="GO" id="GO:0008270">
    <property type="term" value="F:zinc ion binding"/>
    <property type="evidence" value="ECO:0007669"/>
    <property type="project" value="UniProtKB-KW"/>
</dbReference>
<name>A0AAQ3PFX6_PASNO</name>
<comment type="similarity">
    <text evidence="2">Belongs to the archaeal RpoM/eukaryotic RPA12/RPB9/RPC11 RNA polymerase family.</text>
</comment>
<dbReference type="PROSITE" id="PS51133">
    <property type="entry name" value="ZF_TFIIS_2"/>
    <property type="match status" value="1"/>
</dbReference>
<dbReference type="InterPro" id="IPR001222">
    <property type="entry name" value="Znf_TFIIS"/>
</dbReference>
<dbReference type="Gene3D" id="2.20.25.10">
    <property type="match status" value="1"/>
</dbReference>
<evidence type="ECO:0000256" key="2">
    <source>
        <dbReference type="ARBA" id="ARBA00008925"/>
    </source>
</evidence>
<dbReference type="CDD" id="cd10508">
    <property type="entry name" value="Zn-ribbon_RPB9"/>
    <property type="match status" value="1"/>
</dbReference>
<evidence type="ECO:0000256" key="8">
    <source>
        <dbReference type="ARBA" id="ARBA00023242"/>
    </source>
</evidence>
<keyword evidence="8" id="KW-0539">Nucleus</keyword>
<gene>
    <name evidence="11" type="ORF">U9M48_001096</name>
</gene>
<dbReference type="EMBL" id="CP144745">
    <property type="protein sequence ID" value="WVZ49767.1"/>
    <property type="molecule type" value="Genomic_DNA"/>
</dbReference>
<keyword evidence="6" id="KW-0862">Zinc</keyword>
<evidence type="ECO:0000256" key="9">
    <source>
        <dbReference type="PROSITE-ProRule" id="PRU00472"/>
    </source>
</evidence>
<evidence type="ECO:0000256" key="4">
    <source>
        <dbReference type="ARBA" id="ARBA00022723"/>
    </source>
</evidence>
<comment type="subcellular location">
    <subcellularLocation>
        <location evidence="1">Nucleus</location>
        <location evidence="1">Nucleolus</location>
    </subcellularLocation>
</comment>
<sequence>MLTYPMLYRVVRRKNVTVDTVLSTVPLNVSFRRALIGEKLIAWHDLEGCVPRKNLFRALKVPLKIKIFLWFLKRGVVLTKDNLAKRQWKDNLKCSFCNANETLQHLFFDYHVARNDMVFNRFLSNSFKEIMFKGIYWICCWANLSTEDDKEILEAGCRKSEAFVLEYPFFKSAKDRFLFSKLYTLPEVADSNCMYRNVVDHAAGEFAQVLFEDVASDPTLPRIKSVRCAACGHGEAVFYQVSIVMHACTATGRGEEGMTLFFVCCNPNCGHRWRD</sequence>
<keyword evidence="3" id="KW-0240">DNA-directed RNA polymerase</keyword>
<reference evidence="11 12" key="1">
    <citation type="submission" date="2024-02" db="EMBL/GenBank/DDBJ databases">
        <title>High-quality chromosome-scale genome assembly of Pensacola bahiagrass (Paspalum notatum Flugge var. saurae).</title>
        <authorList>
            <person name="Vega J.M."/>
            <person name="Podio M."/>
            <person name="Orjuela J."/>
            <person name="Siena L.A."/>
            <person name="Pessino S.C."/>
            <person name="Combes M.C."/>
            <person name="Mariac C."/>
            <person name="Albertini E."/>
            <person name="Pupilli F."/>
            <person name="Ortiz J.P.A."/>
            <person name="Leblanc O."/>
        </authorList>
    </citation>
    <scope>NUCLEOTIDE SEQUENCE [LARGE SCALE GENOMIC DNA]</scope>
    <source>
        <strain evidence="11">R1</strain>
        <tissue evidence="11">Leaf</tissue>
    </source>
</reference>
<dbReference type="GO" id="GO:0003899">
    <property type="term" value="F:DNA-directed RNA polymerase activity"/>
    <property type="evidence" value="ECO:0007669"/>
    <property type="project" value="InterPro"/>
</dbReference>
<dbReference type="InterPro" id="IPR034012">
    <property type="entry name" value="Zn_ribbon_RPB9_C"/>
</dbReference>
<evidence type="ECO:0000259" key="10">
    <source>
        <dbReference type="PROSITE" id="PS51133"/>
    </source>
</evidence>
<dbReference type="PANTHER" id="PTHR11239:SF18">
    <property type="entry name" value="DNA-DIRECTED RNA POLYMERASE SUBUNIT"/>
    <property type="match status" value="1"/>
</dbReference>
<evidence type="ECO:0000313" key="11">
    <source>
        <dbReference type="EMBL" id="WVZ49767.1"/>
    </source>
</evidence>
<evidence type="ECO:0000256" key="5">
    <source>
        <dbReference type="ARBA" id="ARBA00022771"/>
    </source>
</evidence>
<keyword evidence="7" id="KW-0804">Transcription</keyword>
<dbReference type="GO" id="GO:0006283">
    <property type="term" value="P:transcription-coupled nucleotide-excision repair"/>
    <property type="evidence" value="ECO:0007669"/>
    <property type="project" value="TreeGrafter"/>
</dbReference>
<protein>
    <recommendedName>
        <fullName evidence="10">TFIIS-type domain-containing protein</fullName>
    </recommendedName>
</protein>
<dbReference type="InterPro" id="IPR012164">
    <property type="entry name" value="Rpa12/Rpb9/Rpc10/TFS"/>
</dbReference>
<dbReference type="Pfam" id="PF01096">
    <property type="entry name" value="Zn_ribbon_TFIIS"/>
    <property type="match status" value="1"/>
</dbReference>
<dbReference type="Pfam" id="PF13966">
    <property type="entry name" value="zf-RVT"/>
    <property type="match status" value="1"/>
</dbReference>
<dbReference type="AlphaFoldDB" id="A0AAQ3PFX6"/>
<dbReference type="Proteomes" id="UP001341281">
    <property type="component" value="Chromosome 01"/>
</dbReference>
<accession>A0AAQ3PFX6</accession>
<keyword evidence="4" id="KW-0479">Metal-binding</keyword>
<dbReference type="FunFam" id="2.20.25.10:FF:000004">
    <property type="entry name" value="DNA-directed RNA polymerase subunit"/>
    <property type="match status" value="1"/>
</dbReference>
<dbReference type="GO" id="GO:0006367">
    <property type="term" value="P:transcription initiation at RNA polymerase II promoter"/>
    <property type="evidence" value="ECO:0007669"/>
    <property type="project" value="TreeGrafter"/>
</dbReference>
<dbReference type="GO" id="GO:0003676">
    <property type="term" value="F:nucleic acid binding"/>
    <property type="evidence" value="ECO:0007669"/>
    <property type="project" value="InterPro"/>
</dbReference>
<keyword evidence="12" id="KW-1185">Reference proteome</keyword>
<dbReference type="InterPro" id="IPR026960">
    <property type="entry name" value="RVT-Znf"/>
</dbReference>
<keyword evidence="5 9" id="KW-0863">Zinc-finger</keyword>
<dbReference type="GO" id="GO:0005730">
    <property type="term" value="C:nucleolus"/>
    <property type="evidence" value="ECO:0007669"/>
    <property type="project" value="UniProtKB-SubCell"/>
</dbReference>
<dbReference type="SUPFAM" id="SSF57783">
    <property type="entry name" value="Zinc beta-ribbon"/>
    <property type="match status" value="1"/>
</dbReference>
<evidence type="ECO:0000256" key="7">
    <source>
        <dbReference type="ARBA" id="ARBA00023163"/>
    </source>
</evidence>